<dbReference type="PANTHER" id="PTHR22932:SF1">
    <property type="entry name" value="CO-CHAPERONE PROTEIN DAF-41"/>
    <property type="match status" value="1"/>
</dbReference>
<dbReference type="GO" id="GO:0005829">
    <property type="term" value="C:cytosol"/>
    <property type="evidence" value="ECO:0007669"/>
    <property type="project" value="TreeGrafter"/>
</dbReference>
<dbReference type="STRING" id="70448.A0A096PAV0"/>
<comment type="similarity">
    <text evidence="1">Belongs to the p23/wos2 family.</text>
</comment>
<dbReference type="GO" id="GO:0006457">
    <property type="term" value="P:protein folding"/>
    <property type="evidence" value="ECO:0007669"/>
    <property type="project" value="TreeGrafter"/>
</dbReference>
<dbReference type="RefSeq" id="XP_022841324.1">
    <property type="nucleotide sequence ID" value="XM_022982547.1"/>
</dbReference>
<dbReference type="GO" id="GO:0005634">
    <property type="term" value="C:nucleus"/>
    <property type="evidence" value="ECO:0007669"/>
    <property type="project" value="TreeGrafter"/>
</dbReference>
<dbReference type="InterPro" id="IPR045250">
    <property type="entry name" value="p23-like"/>
</dbReference>
<accession>A0A096PAV0</accession>
<evidence type="ECO:0000259" key="2">
    <source>
        <dbReference type="PROSITE" id="PS51203"/>
    </source>
</evidence>
<reference evidence="3 4" key="2">
    <citation type="journal article" date="2014" name="BMC Genomics">
        <title>An improved genome of the model marine alga Ostreococcus tauri unfolds by assessing Illumina de novo assemblies.</title>
        <authorList>
            <person name="Blanc-Mathieu R."/>
            <person name="Verhelst B."/>
            <person name="Derelle E."/>
            <person name="Rombauts S."/>
            <person name="Bouget F.Y."/>
            <person name="Carre I."/>
            <person name="Chateau A."/>
            <person name="Eyre-Walker A."/>
            <person name="Grimsley N."/>
            <person name="Moreau H."/>
            <person name="Piegu B."/>
            <person name="Rivals E."/>
            <person name="Schackwitz W."/>
            <person name="Van de Peer Y."/>
            <person name="Piganeau G."/>
        </authorList>
    </citation>
    <scope>NUCLEOTIDE SEQUENCE [LARGE SCALE GENOMIC DNA]</scope>
    <source>
        <strain evidence="4">OTTH 0595 / CCAP 157/2 / RCC745</strain>
    </source>
</reference>
<evidence type="ECO:0000256" key="1">
    <source>
        <dbReference type="ARBA" id="ARBA00025733"/>
    </source>
</evidence>
<dbReference type="AlphaFoldDB" id="A0A096PAV0"/>
<dbReference type="Proteomes" id="UP000009170">
    <property type="component" value="Unassembled WGS sequence"/>
</dbReference>
<dbReference type="KEGG" id="ota:OT_ostta14g01345"/>
<dbReference type="InterPro" id="IPR007052">
    <property type="entry name" value="CS_dom"/>
</dbReference>
<dbReference type="Gene3D" id="2.60.40.790">
    <property type="match status" value="1"/>
</dbReference>
<evidence type="ECO:0000313" key="3">
    <source>
        <dbReference type="EMBL" id="CEG02056.1"/>
    </source>
</evidence>
<protein>
    <submittedName>
        <fullName evidence="3">HSP20-like chaperone</fullName>
    </submittedName>
</protein>
<dbReference type="GO" id="GO:0051131">
    <property type="term" value="P:chaperone-mediated protein complex assembly"/>
    <property type="evidence" value="ECO:0007669"/>
    <property type="project" value="TreeGrafter"/>
</dbReference>
<dbReference type="GeneID" id="9837865"/>
<keyword evidence="4" id="KW-1185">Reference proteome</keyword>
<dbReference type="InParanoid" id="A0A096PAV0"/>
<dbReference type="GO" id="GO:0051879">
    <property type="term" value="F:Hsp90 protein binding"/>
    <property type="evidence" value="ECO:0007669"/>
    <property type="project" value="InterPro"/>
</dbReference>
<dbReference type="SUPFAM" id="SSF49764">
    <property type="entry name" value="HSP20-like chaperones"/>
    <property type="match status" value="1"/>
</dbReference>
<feature type="domain" description="CS" evidence="2">
    <location>
        <begin position="17"/>
        <end position="137"/>
    </location>
</feature>
<dbReference type="InterPro" id="IPR008978">
    <property type="entry name" value="HSP20-like_chaperone"/>
</dbReference>
<dbReference type="PROSITE" id="PS51203">
    <property type="entry name" value="CS"/>
    <property type="match status" value="1"/>
</dbReference>
<dbReference type="PANTHER" id="PTHR22932">
    <property type="entry name" value="TELOMERASE-BINDING PROTEIN P23 HSP90 CO-CHAPERONE"/>
    <property type="match status" value="1"/>
</dbReference>
<comment type="caution">
    <text evidence="3">The sequence shown here is derived from an EMBL/GenBank/DDBJ whole genome shotgun (WGS) entry which is preliminary data.</text>
</comment>
<organism evidence="3 4">
    <name type="scientific">Ostreococcus tauri</name>
    <name type="common">Marine green alga</name>
    <dbReference type="NCBI Taxonomy" id="70448"/>
    <lineage>
        <taxon>Eukaryota</taxon>
        <taxon>Viridiplantae</taxon>
        <taxon>Chlorophyta</taxon>
        <taxon>Mamiellophyceae</taxon>
        <taxon>Mamiellales</taxon>
        <taxon>Bathycoccaceae</taxon>
        <taxon>Ostreococcus</taxon>
    </lineage>
</organism>
<sequence>MPRDDGVDDGTASAVAATTPRVLWSQRRGSVTVKFDARDARAVEVEVIDADREEKSSTVRVRYVADDVVDADRENGARDGVETMDERGGRAARAYACALELFGSVGASARAEIKRTSRAITVTFPKTTVAGHWPRLLLSKEKFRHVGTDFDLWLDEDDELAADAAFKFDLNSLEKISNYEDKAYYFPDVDDSDDDMPDMTDVYDH</sequence>
<gene>
    <name evidence="3" type="ORF">OT_ostta14g01345</name>
</gene>
<dbReference type="EMBL" id="CAID01000014">
    <property type="protein sequence ID" value="CEG02056.1"/>
    <property type="molecule type" value="Genomic_DNA"/>
</dbReference>
<name>A0A096PAV0_OSTTA</name>
<proteinExistence type="inferred from homology"/>
<reference evidence="4" key="1">
    <citation type="journal article" date="2006" name="Proc. Natl. Acad. Sci. U.S.A.">
        <title>Genome analysis of the smallest free-living eukaryote Ostreococcus tauri unveils many unique features.</title>
        <authorList>
            <person name="Derelle E."/>
            <person name="Ferraz C."/>
            <person name="Rombauts S."/>
            <person name="Rouze P."/>
            <person name="Worden A.Z."/>
            <person name="Robbens S."/>
            <person name="Partensky F."/>
            <person name="Degroeve S."/>
            <person name="Echeynie S."/>
            <person name="Cooke R."/>
            <person name="Saeys Y."/>
            <person name="Wuyts J."/>
            <person name="Jabbari K."/>
            <person name="Bowler C."/>
            <person name="Panaud O."/>
            <person name="Piegu B."/>
            <person name="Ball S.G."/>
            <person name="Ral J.-P."/>
            <person name="Bouget F.-Y."/>
            <person name="Piganeau G."/>
            <person name="De Baets B."/>
            <person name="Picard A."/>
            <person name="Delseny M."/>
            <person name="Demaille J."/>
            <person name="Van de Peer Y."/>
            <person name="Moreau H."/>
        </authorList>
    </citation>
    <scope>NUCLEOTIDE SEQUENCE [LARGE SCALE GENOMIC DNA]</scope>
    <source>
        <strain evidence="4">OTTH 0595 / CCAP 157/2 / RCC745</strain>
    </source>
</reference>
<dbReference type="GO" id="GO:0051087">
    <property type="term" value="F:protein-folding chaperone binding"/>
    <property type="evidence" value="ECO:0007669"/>
    <property type="project" value="TreeGrafter"/>
</dbReference>
<evidence type="ECO:0000313" key="4">
    <source>
        <dbReference type="Proteomes" id="UP000009170"/>
    </source>
</evidence>